<evidence type="ECO:0000313" key="4">
    <source>
        <dbReference type="Proteomes" id="UP000001306"/>
    </source>
</evidence>
<sequence>MRQDGGMVHQLLIGTYTESLPHVDGHAEGLLAATFDGAAVSPAGVAAFLENPSWIAVGPGARTVYAVEETGPDGSVTAFSREGGGALLPSGRESAGGSSPAHLAVHPSGRFLLVGSYGSGTVSVWSLDAEGMPLERTAFVQHEGSGPDPERQEGPHVHQLSVDPVTGDLVVVDLGLGEVRWYAFSEEGCLTLRPEATVVTGGAGPRHLAFHPDGGHAFLVNELESTVAVLRRGADGRFRLAGAASTRAPGADGPNFPAAVRVTGDGRTVLVSNRGDDTIAVFAFDGAESRLRLATFAPAGGRSPPPPDLVLTPEGDRVLVSCQDSDRVTVFAFDPETRALTWLSDNAVPTPVCVVVL</sequence>
<name>Q6AHG6_LEIXX</name>
<dbReference type="InterPro" id="IPR019405">
    <property type="entry name" value="Lactonase_7-beta_prop"/>
</dbReference>
<dbReference type="GO" id="GO:0017057">
    <property type="term" value="F:6-phosphogluconolactonase activity"/>
    <property type="evidence" value="ECO:0007669"/>
    <property type="project" value="TreeGrafter"/>
</dbReference>
<dbReference type="InterPro" id="IPR015943">
    <property type="entry name" value="WD40/YVTN_repeat-like_dom_sf"/>
</dbReference>
<dbReference type="InterPro" id="IPR011048">
    <property type="entry name" value="Haem_d1_sf"/>
</dbReference>
<evidence type="ECO:0000256" key="2">
    <source>
        <dbReference type="SAM" id="MobiDB-lite"/>
    </source>
</evidence>
<dbReference type="Pfam" id="PF10282">
    <property type="entry name" value="Lactonase"/>
    <property type="match status" value="1"/>
</dbReference>
<dbReference type="SUPFAM" id="SSF51004">
    <property type="entry name" value="C-terminal (heme d1) domain of cytochrome cd1-nitrite reductase"/>
    <property type="match status" value="1"/>
</dbReference>
<dbReference type="eggNOG" id="COG2706">
    <property type="taxonomic scope" value="Bacteria"/>
</dbReference>
<dbReference type="Proteomes" id="UP000001306">
    <property type="component" value="Chromosome"/>
</dbReference>
<dbReference type="AlphaFoldDB" id="Q6AHG6"/>
<dbReference type="HOGENOM" id="CLU_038716_3_0_11"/>
<reference evidence="3 4" key="1">
    <citation type="journal article" date="2004" name="Mol. Plant Microbe Interact.">
        <title>The genome sequence of the Gram-positive sugarcane pathogen Leifsonia xyli subsp. xyli.</title>
        <authorList>
            <person name="Monteiro-Vitorello C.B."/>
            <person name="Camargo L.E.A."/>
            <person name="Van Sluys M.A."/>
            <person name="Kitajima J.P."/>
            <person name="Truffi D."/>
            <person name="do Amaral A.M."/>
            <person name="Harakava R."/>
            <person name="de Oliveira J.C.F."/>
            <person name="Wood D."/>
            <person name="de Oliveira M.C."/>
            <person name="Miyaki C.Y."/>
            <person name="Takita M.A."/>
            <person name="da Silva A.C.R."/>
            <person name="Furlan L.R."/>
            <person name="Carraro D.M."/>
            <person name="Camarotte G."/>
            <person name="Almeida N.F. Jr."/>
            <person name="Carrer H."/>
            <person name="Coutinho L.L."/>
            <person name="El-Dorry H.A."/>
            <person name="Ferro M.I.T."/>
            <person name="Gagliardi P.R."/>
            <person name="Giglioti E."/>
            <person name="Goldman M.H.S."/>
            <person name="Goldman G.H."/>
            <person name="Kimura E.T."/>
            <person name="Ferro E.S."/>
            <person name="Kuramae E.E."/>
            <person name="Lemos E.G.M."/>
            <person name="Lemos M.V.F."/>
            <person name="Mauro S.M.Z."/>
            <person name="Machado M.A."/>
            <person name="Marino C.L."/>
            <person name="Menck C.F."/>
            <person name="Nunes L.R."/>
            <person name="Oliveira R.C."/>
            <person name="Pereira G.G."/>
            <person name="Siqueira W."/>
            <person name="de Souza A.A."/>
            <person name="Tsai S.M."/>
            <person name="Zanca A.S."/>
            <person name="Simpson A.J.G."/>
            <person name="Brumbley S.M."/>
            <person name="Setubal J.C."/>
        </authorList>
    </citation>
    <scope>NUCLEOTIDE SEQUENCE [LARGE SCALE GENOMIC DNA]</scope>
    <source>
        <strain evidence="3 4">CTCB07</strain>
    </source>
</reference>
<dbReference type="KEGG" id="lxx:Lxx00940"/>
<dbReference type="GO" id="GO:0005829">
    <property type="term" value="C:cytosol"/>
    <property type="evidence" value="ECO:0007669"/>
    <property type="project" value="TreeGrafter"/>
</dbReference>
<accession>Q6AHG6</accession>
<evidence type="ECO:0000313" key="3">
    <source>
        <dbReference type="EMBL" id="AAT88179.1"/>
    </source>
</evidence>
<organism evidence="3 4">
    <name type="scientific">Leifsonia xyli subsp. xyli (strain CTCB07)</name>
    <dbReference type="NCBI Taxonomy" id="281090"/>
    <lineage>
        <taxon>Bacteria</taxon>
        <taxon>Bacillati</taxon>
        <taxon>Actinomycetota</taxon>
        <taxon>Actinomycetes</taxon>
        <taxon>Micrococcales</taxon>
        <taxon>Microbacteriaceae</taxon>
        <taxon>Leifsonia</taxon>
    </lineage>
</organism>
<proteinExistence type="inferred from homology"/>
<dbReference type="EMBL" id="AE016822">
    <property type="protein sequence ID" value="AAT88179.1"/>
    <property type="molecule type" value="Genomic_DNA"/>
</dbReference>
<dbReference type="PANTHER" id="PTHR30344:SF1">
    <property type="entry name" value="6-PHOSPHOGLUCONOLACTONASE"/>
    <property type="match status" value="1"/>
</dbReference>
<dbReference type="PANTHER" id="PTHR30344">
    <property type="entry name" value="6-PHOSPHOGLUCONOLACTONASE-RELATED"/>
    <property type="match status" value="1"/>
</dbReference>
<comment type="similarity">
    <text evidence="1">Belongs to the cycloisomerase 2 family.</text>
</comment>
<evidence type="ECO:0000256" key="1">
    <source>
        <dbReference type="ARBA" id="ARBA00005564"/>
    </source>
</evidence>
<dbReference type="Gene3D" id="2.130.10.10">
    <property type="entry name" value="YVTN repeat-like/Quinoprotein amine dehydrogenase"/>
    <property type="match status" value="1"/>
</dbReference>
<dbReference type="STRING" id="281090.Lxx00940"/>
<dbReference type="InterPro" id="IPR050282">
    <property type="entry name" value="Cycloisomerase_2"/>
</dbReference>
<protein>
    <submittedName>
        <fullName evidence="3">Secreted protein</fullName>
    </submittedName>
</protein>
<keyword evidence="4" id="KW-1185">Reference proteome</keyword>
<feature type="region of interest" description="Disordered" evidence="2">
    <location>
        <begin position="82"/>
        <end position="101"/>
    </location>
</feature>
<gene>
    <name evidence="3" type="ordered locus">Lxx00940</name>
</gene>